<dbReference type="AlphaFoldDB" id="A0A6A6YE83"/>
<evidence type="ECO:0000256" key="1">
    <source>
        <dbReference type="SAM" id="MobiDB-lite"/>
    </source>
</evidence>
<accession>A0A6A6YE83</accession>
<feature type="region of interest" description="Disordered" evidence="1">
    <location>
        <begin position="65"/>
        <end position="114"/>
    </location>
</feature>
<protein>
    <submittedName>
        <fullName evidence="2 4">Uncharacterized protein</fullName>
    </submittedName>
</protein>
<dbReference type="EMBL" id="MU003706">
    <property type="protein sequence ID" value="KAF2806843.1"/>
    <property type="molecule type" value="Genomic_DNA"/>
</dbReference>
<evidence type="ECO:0000313" key="3">
    <source>
        <dbReference type="Proteomes" id="UP000504636"/>
    </source>
</evidence>
<feature type="compositionally biased region" description="Low complexity" evidence="1">
    <location>
        <begin position="105"/>
        <end position="114"/>
    </location>
</feature>
<reference evidence="2 4" key="1">
    <citation type="journal article" date="2020" name="Stud. Mycol.">
        <title>101 Dothideomycetes genomes: a test case for predicting lifestyles and emergence of pathogens.</title>
        <authorList>
            <person name="Haridas S."/>
            <person name="Albert R."/>
            <person name="Binder M."/>
            <person name="Bloem J."/>
            <person name="Labutti K."/>
            <person name="Salamov A."/>
            <person name="Andreopoulos B."/>
            <person name="Baker S."/>
            <person name="Barry K."/>
            <person name="Bills G."/>
            <person name="Bluhm B."/>
            <person name="Cannon C."/>
            <person name="Castanera R."/>
            <person name="Culley D."/>
            <person name="Daum C."/>
            <person name="Ezra D."/>
            <person name="Gonzalez J."/>
            <person name="Henrissat B."/>
            <person name="Kuo A."/>
            <person name="Liang C."/>
            <person name="Lipzen A."/>
            <person name="Lutzoni F."/>
            <person name="Magnuson J."/>
            <person name="Mondo S."/>
            <person name="Nolan M."/>
            <person name="Ohm R."/>
            <person name="Pangilinan J."/>
            <person name="Park H.-J."/>
            <person name="Ramirez L."/>
            <person name="Alfaro M."/>
            <person name="Sun H."/>
            <person name="Tritt A."/>
            <person name="Yoshinaga Y."/>
            <person name="Zwiers L.-H."/>
            <person name="Turgeon B."/>
            <person name="Goodwin S."/>
            <person name="Spatafora J."/>
            <person name="Crous P."/>
            <person name="Grigoriev I."/>
        </authorList>
    </citation>
    <scope>NUCLEOTIDE SEQUENCE</scope>
    <source>
        <strain evidence="2 4">CBS 304.34</strain>
    </source>
</reference>
<sequence length="114" mass="12490">MQRLPGLPKNALPRHLGRYYGLLSDFSYQVLRLLSRDISTAPCAPSHHNALANITHLPHLARHHGCISSAPIPNPKRDPHSGIYHTTSLRLQQTQTPKSPPLSQPPSAAAVTKT</sequence>
<organism evidence="2">
    <name type="scientific">Mytilinidion resinicola</name>
    <dbReference type="NCBI Taxonomy" id="574789"/>
    <lineage>
        <taxon>Eukaryota</taxon>
        <taxon>Fungi</taxon>
        <taxon>Dikarya</taxon>
        <taxon>Ascomycota</taxon>
        <taxon>Pezizomycotina</taxon>
        <taxon>Dothideomycetes</taxon>
        <taxon>Pleosporomycetidae</taxon>
        <taxon>Mytilinidiales</taxon>
        <taxon>Mytilinidiaceae</taxon>
        <taxon>Mytilinidion</taxon>
    </lineage>
</organism>
<gene>
    <name evidence="2 4" type="ORF">BDZ99DRAFT_465614</name>
</gene>
<proteinExistence type="predicted"/>
<reference evidence="4" key="3">
    <citation type="submission" date="2025-04" db="UniProtKB">
        <authorList>
            <consortium name="RefSeq"/>
        </authorList>
    </citation>
    <scope>IDENTIFICATION</scope>
    <source>
        <strain evidence="4">CBS 304.34</strain>
    </source>
</reference>
<reference evidence="4" key="2">
    <citation type="submission" date="2020-04" db="EMBL/GenBank/DDBJ databases">
        <authorList>
            <consortium name="NCBI Genome Project"/>
        </authorList>
    </citation>
    <scope>NUCLEOTIDE SEQUENCE</scope>
    <source>
        <strain evidence="4">CBS 304.34</strain>
    </source>
</reference>
<evidence type="ECO:0000313" key="4">
    <source>
        <dbReference type="RefSeq" id="XP_033573807.1"/>
    </source>
</evidence>
<dbReference type="RefSeq" id="XP_033573807.1">
    <property type="nucleotide sequence ID" value="XM_033720586.1"/>
</dbReference>
<evidence type="ECO:0000313" key="2">
    <source>
        <dbReference type="EMBL" id="KAF2806843.1"/>
    </source>
</evidence>
<dbReference type="GeneID" id="54461479"/>
<keyword evidence="3" id="KW-1185">Reference proteome</keyword>
<dbReference type="Proteomes" id="UP000504636">
    <property type="component" value="Unplaced"/>
</dbReference>
<name>A0A6A6YE83_9PEZI</name>